<gene>
    <name evidence="1" type="ORF">S06H3_67163</name>
</gene>
<accession>X1Q8Z1</accession>
<feature type="non-terminal residue" evidence="1">
    <location>
        <position position="1"/>
    </location>
</feature>
<evidence type="ECO:0000313" key="1">
    <source>
        <dbReference type="EMBL" id="GAI64698.1"/>
    </source>
</evidence>
<proteinExistence type="predicted"/>
<protein>
    <submittedName>
        <fullName evidence="1">Uncharacterized protein</fullName>
    </submittedName>
</protein>
<dbReference type="AlphaFoldDB" id="X1Q8Z1"/>
<sequence>AGIWTIALWNFTDPMWWYGVNVKLSGDAKKR</sequence>
<name>X1Q8Z1_9ZZZZ</name>
<organism evidence="1">
    <name type="scientific">marine sediment metagenome</name>
    <dbReference type="NCBI Taxonomy" id="412755"/>
    <lineage>
        <taxon>unclassified sequences</taxon>
        <taxon>metagenomes</taxon>
        <taxon>ecological metagenomes</taxon>
    </lineage>
</organism>
<dbReference type="EMBL" id="BARV01046300">
    <property type="protein sequence ID" value="GAI64698.1"/>
    <property type="molecule type" value="Genomic_DNA"/>
</dbReference>
<comment type="caution">
    <text evidence="1">The sequence shown here is derived from an EMBL/GenBank/DDBJ whole genome shotgun (WGS) entry which is preliminary data.</text>
</comment>
<reference evidence="1" key="1">
    <citation type="journal article" date="2014" name="Front. Microbiol.">
        <title>High frequency of phylogenetically diverse reductive dehalogenase-homologous genes in deep subseafloor sedimentary metagenomes.</title>
        <authorList>
            <person name="Kawai M."/>
            <person name="Futagami T."/>
            <person name="Toyoda A."/>
            <person name="Takaki Y."/>
            <person name="Nishi S."/>
            <person name="Hori S."/>
            <person name="Arai W."/>
            <person name="Tsubouchi T."/>
            <person name="Morono Y."/>
            <person name="Uchiyama I."/>
            <person name="Ito T."/>
            <person name="Fujiyama A."/>
            <person name="Inagaki F."/>
            <person name="Takami H."/>
        </authorList>
    </citation>
    <scope>NUCLEOTIDE SEQUENCE</scope>
    <source>
        <strain evidence="1">Expedition CK06-06</strain>
    </source>
</reference>
<feature type="non-terminal residue" evidence="1">
    <location>
        <position position="31"/>
    </location>
</feature>